<dbReference type="Proteomes" id="UP000681967">
    <property type="component" value="Unassembled WGS sequence"/>
</dbReference>
<keyword evidence="4" id="KW-0808">Transferase</keyword>
<dbReference type="EC" id="2.3.2.26" evidence="3"/>
<dbReference type="InterPro" id="IPR000569">
    <property type="entry name" value="HECT_dom"/>
</dbReference>
<dbReference type="GO" id="GO:0016567">
    <property type="term" value="P:protein ubiquitination"/>
    <property type="evidence" value="ECO:0007669"/>
    <property type="project" value="TreeGrafter"/>
</dbReference>
<evidence type="ECO:0000256" key="1">
    <source>
        <dbReference type="ARBA" id="ARBA00000885"/>
    </source>
</evidence>
<feature type="domain" description="HECT" evidence="7">
    <location>
        <begin position="1"/>
        <end position="83"/>
    </location>
</feature>
<evidence type="ECO:0000256" key="2">
    <source>
        <dbReference type="ARBA" id="ARBA00004906"/>
    </source>
</evidence>
<evidence type="ECO:0000313" key="9">
    <source>
        <dbReference type="EMBL" id="CAF4209759.1"/>
    </source>
</evidence>
<feature type="non-terminal residue" evidence="8">
    <location>
        <position position="83"/>
    </location>
</feature>
<dbReference type="Gene3D" id="3.90.1750.10">
    <property type="entry name" value="Hect, E3 ligase catalytic domains"/>
    <property type="match status" value="1"/>
</dbReference>
<sequence>ENDPTDLDLYFVVSEEVLGDLREHELKPGGQHIQVTDENKQEYIEMVINYRFVQRIATQMNALKLGFQDILSLENIKMFDEKE</sequence>
<accession>A0A8S2S244</accession>
<dbReference type="GO" id="GO:0019871">
    <property type="term" value="F:sodium channel inhibitor activity"/>
    <property type="evidence" value="ECO:0007669"/>
    <property type="project" value="TreeGrafter"/>
</dbReference>
<dbReference type="Proteomes" id="UP000676336">
    <property type="component" value="Unassembled WGS sequence"/>
</dbReference>
<evidence type="ECO:0000256" key="5">
    <source>
        <dbReference type="ARBA" id="ARBA00022786"/>
    </source>
</evidence>
<evidence type="ECO:0000256" key="6">
    <source>
        <dbReference type="PROSITE-ProRule" id="PRU00104"/>
    </source>
</evidence>
<dbReference type="InterPro" id="IPR050409">
    <property type="entry name" value="E3_ubiq-protein_ligase"/>
</dbReference>
<dbReference type="GO" id="GO:0006511">
    <property type="term" value="P:ubiquitin-dependent protein catabolic process"/>
    <property type="evidence" value="ECO:0007669"/>
    <property type="project" value="TreeGrafter"/>
</dbReference>
<dbReference type="GO" id="GO:0005737">
    <property type="term" value="C:cytoplasm"/>
    <property type="evidence" value="ECO:0007669"/>
    <property type="project" value="TreeGrafter"/>
</dbReference>
<dbReference type="Proteomes" id="UP000681720">
    <property type="component" value="Unassembled WGS sequence"/>
</dbReference>
<dbReference type="PANTHER" id="PTHR11254">
    <property type="entry name" value="HECT DOMAIN UBIQUITIN-PROTEIN LIGASE"/>
    <property type="match status" value="1"/>
</dbReference>
<dbReference type="SUPFAM" id="SSF56204">
    <property type="entry name" value="Hect, E3 ligase catalytic domain"/>
    <property type="match status" value="1"/>
</dbReference>
<comment type="catalytic activity">
    <reaction evidence="1">
        <text>S-ubiquitinyl-[E2 ubiquitin-conjugating enzyme]-L-cysteine + [acceptor protein]-L-lysine = [E2 ubiquitin-conjugating enzyme]-L-cysteine + N(6)-ubiquitinyl-[acceptor protein]-L-lysine.</text>
        <dbReference type="EC" id="2.3.2.26"/>
    </reaction>
</comment>
<dbReference type="PANTHER" id="PTHR11254:SF440">
    <property type="entry name" value="E3 UBIQUITIN-PROTEIN LIGASE NEDD-4"/>
    <property type="match status" value="1"/>
</dbReference>
<dbReference type="EMBL" id="CAJOBH010285242">
    <property type="protein sequence ID" value="CAF5174346.1"/>
    <property type="molecule type" value="Genomic_DNA"/>
</dbReference>
<feature type="non-terminal residue" evidence="8">
    <location>
        <position position="1"/>
    </location>
</feature>
<organism evidence="8 11">
    <name type="scientific">Rotaria magnacalcarata</name>
    <dbReference type="NCBI Taxonomy" id="392030"/>
    <lineage>
        <taxon>Eukaryota</taxon>
        <taxon>Metazoa</taxon>
        <taxon>Spiralia</taxon>
        <taxon>Gnathifera</taxon>
        <taxon>Rotifera</taxon>
        <taxon>Eurotatoria</taxon>
        <taxon>Bdelloidea</taxon>
        <taxon>Philodinida</taxon>
        <taxon>Philodinidae</taxon>
        <taxon>Rotaria</taxon>
    </lineage>
</organism>
<protein>
    <recommendedName>
        <fullName evidence="3">HECT-type E3 ubiquitin transferase</fullName>
        <ecNumber evidence="3">2.3.2.26</ecNumber>
    </recommendedName>
</protein>
<dbReference type="PROSITE" id="PS50237">
    <property type="entry name" value="HECT"/>
    <property type="match status" value="1"/>
</dbReference>
<dbReference type="AlphaFoldDB" id="A0A8S2S244"/>
<evidence type="ECO:0000313" key="11">
    <source>
        <dbReference type="Proteomes" id="UP000676336"/>
    </source>
</evidence>
<keyword evidence="5 6" id="KW-0833">Ubl conjugation pathway</keyword>
<reference evidence="8" key="1">
    <citation type="submission" date="2021-02" db="EMBL/GenBank/DDBJ databases">
        <authorList>
            <person name="Nowell W R."/>
        </authorList>
    </citation>
    <scope>NUCLEOTIDE SEQUENCE</scope>
</reference>
<comment type="caution">
    <text evidence="6">Lacks conserved residue(s) required for the propagation of feature annotation.</text>
</comment>
<proteinExistence type="predicted"/>
<name>A0A8S2S244_9BILA</name>
<dbReference type="Pfam" id="PF00632">
    <property type="entry name" value="HECT"/>
    <property type="match status" value="1"/>
</dbReference>
<dbReference type="InterPro" id="IPR035983">
    <property type="entry name" value="Hect_E3_ubiquitin_ligase"/>
</dbReference>
<dbReference type="EMBL" id="CAJOBJ010020235">
    <property type="protein sequence ID" value="CAF4209759.1"/>
    <property type="molecule type" value="Genomic_DNA"/>
</dbReference>
<evidence type="ECO:0000313" key="10">
    <source>
        <dbReference type="EMBL" id="CAF5174346.1"/>
    </source>
</evidence>
<dbReference type="GO" id="GO:0048814">
    <property type="term" value="P:regulation of dendrite morphogenesis"/>
    <property type="evidence" value="ECO:0007669"/>
    <property type="project" value="TreeGrafter"/>
</dbReference>
<dbReference type="Gene3D" id="3.30.2160.10">
    <property type="entry name" value="Hect, E3 ligase catalytic domain"/>
    <property type="match status" value="1"/>
</dbReference>
<comment type="caution">
    <text evidence="8">The sequence shown here is derived from an EMBL/GenBank/DDBJ whole genome shotgun (WGS) entry which is preliminary data.</text>
</comment>
<dbReference type="EMBL" id="CAJOBI010017126">
    <property type="protein sequence ID" value="CAF4193125.1"/>
    <property type="molecule type" value="Genomic_DNA"/>
</dbReference>
<evidence type="ECO:0000259" key="7">
    <source>
        <dbReference type="PROSITE" id="PS50237"/>
    </source>
</evidence>
<dbReference type="GO" id="GO:0061630">
    <property type="term" value="F:ubiquitin protein ligase activity"/>
    <property type="evidence" value="ECO:0007669"/>
    <property type="project" value="UniProtKB-EC"/>
</dbReference>
<gene>
    <name evidence="10" type="ORF">BYL167_LOCUS77933</name>
    <name evidence="9" type="ORF">GIL414_LOCUS21936</name>
    <name evidence="8" type="ORF">SMN809_LOCUS21552</name>
</gene>
<evidence type="ECO:0000313" key="8">
    <source>
        <dbReference type="EMBL" id="CAF4193125.1"/>
    </source>
</evidence>
<comment type="pathway">
    <text evidence="2">Protein modification; protein ubiquitination.</text>
</comment>
<evidence type="ECO:0000256" key="3">
    <source>
        <dbReference type="ARBA" id="ARBA00012485"/>
    </source>
</evidence>
<evidence type="ECO:0000256" key="4">
    <source>
        <dbReference type="ARBA" id="ARBA00022679"/>
    </source>
</evidence>